<accession>A0A183F561</accession>
<evidence type="ECO:0000313" key="3">
    <source>
        <dbReference type="WBParaSite" id="HPBE_0000130301-mRNA-1"/>
    </source>
</evidence>
<evidence type="ECO:0000313" key="2">
    <source>
        <dbReference type="Proteomes" id="UP000050761"/>
    </source>
</evidence>
<reference evidence="1 2" key="1">
    <citation type="submission" date="2018-11" db="EMBL/GenBank/DDBJ databases">
        <authorList>
            <consortium name="Pathogen Informatics"/>
        </authorList>
    </citation>
    <scope>NUCLEOTIDE SEQUENCE [LARGE SCALE GENOMIC DNA]</scope>
</reference>
<dbReference type="AlphaFoldDB" id="A0A183F561"/>
<dbReference type="Proteomes" id="UP000050761">
    <property type="component" value="Unassembled WGS sequence"/>
</dbReference>
<protein>
    <submittedName>
        <fullName evidence="3">FH2 domain-containing protein</fullName>
    </submittedName>
</protein>
<proteinExistence type="predicted"/>
<evidence type="ECO:0000313" key="1">
    <source>
        <dbReference type="EMBL" id="VDO19686.1"/>
    </source>
</evidence>
<keyword evidence="2" id="KW-1185">Reference proteome</keyword>
<sequence>MFASLSDRDEASLFDVWLIRRIRLYASKYVGESRQELLELLFVIVGMANRSLSGPTEKYVPGGVDVVSTVEVAEELALASAAVVREVLTATVTYVM</sequence>
<reference evidence="3" key="2">
    <citation type="submission" date="2019-09" db="UniProtKB">
        <authorList>
            <consortium name="WormBaseParasite"/>
        </authorList>
    </citation>
    <scope>IDENTIFICATION</scope>
</reference>
<organism evidence="2 3">
    <name type="scientific">Heligmosomoides polygyrus</name>
    <name type="common">Parasitic roundworm</name>
    <dbReference type="NCBI Taxonomy" id="6339"/>
    <lineage>
        <taxon>Eukaryota</taxon>
        <taxon>Metazoa</taxon>
        <taxon>Ecdysozoa</taxon>
        <taxon>Nematoda</taxon>
        <taxon>Chromadorea</taxon>
        <taxon>Rhabditida</taxon>
        <taxon>Rhabditina</taxon>
        <taxon>Rhabditomorpha</taxon>
        <taxon>Strongyloidea</taxon>
        <taxon>Heligmosomidae</taxon>
        <taxon>Heligmosomoides</taxon>
    </lineage>
</organism>
<dbReference type="EMBL" id="UZAH01001363">
    <property type="protein sequence ID" value="VDO19686.1"/>
    <property type="molecule type" value="Genomic_DNA"/>
</dbReference>
<gene>
    <name evidence="1" type="ORF">HPBE_LOCUS1304</name>
</gene>
<accession>A0A3P7TEP5</accession>
<dbReference type="WBParaSite" id="HPBE_0000130301-mRNA-1">
    <property type="protein sequence ID" value="HPBE_0000130301-mRNA-1"/>
    <property type="gene ID" value="HPBE_0000130301"/>
</dbReference>
<name>A0A183F561_HELPZ</name>